<keyword evidence="2" id="KW-1185">Reference proteome</keyword>
<evidence type="ECO:0008006" key="3">
    <source>
        <dbReference type="Google" id="ProtNLM"/>
    </source>
</evidence>
<sequence>MKKSVLNRLVSELIRRSGSGVSVKLESHFPGGRLIGGKYGMETHAVTMYTEVIKQQCLQVFGSLDAVYDYFAVVLAHELGHAADQHLAALCDRLDAAMDERTRTEILLQIEENAWNHAMPWLLDVDPAFTDMIVEQSLAPYREELAPVIA</sequence>
<dbReference type="Proteomes" id="UP000565468">
    <property type="component" value="Unassembled WGS sequence"/>
</dbReference>
<evidence type="ECO:0000313" key="1">
    <source>
        <dbReference type="EMBL" id="NMO94494.1"/>
    </source>
</evidence>
<proteinExistence type="predicted"/>
<gene>
    <name evidence="1" type="ORF">HII30_01665</name>
</gene>
<reference evidence="1 2" key="1">
    <citation type="submission" date="2020-04" db="EMBL/GenBank/DDBJ databases">
        <title>Paenibacillus algicola sp. nov., a novel marine bacterium producing alginate lyase.</title>
        <authorList>
            <person name="Huang H."/>
        </authorList>
    </citation>
    <scope>NUCLEOTIDE SEQUENCE [LARGE SCALE GENOMIC DNA]</scope>
    <source>
        <strain evidence="1 2">L7-75</strain>
    </source>
</reference>
<comment type="caution">
    <text evidence="1">The sequence shown here is derived from an EMBL/GenBank/DDBJ whole genome shotgun (WGS) entry which is preliminary data.</text>
</comment>
<organism evidence="1 2">
    <name type="scientific">Paenibacillus lemnae</name>
    <dbReference type="NCBI Taxonomy" id="1330551"/>
    <lineage>
        <taxon>Bacteria</taxon>
        <taxon>Bacillati</taxon>
        <taxon>Bacillota</taxon>
        <taxon>Bacilli</taxon>
        <taxon>Bacillales</taxon>
        <taxon>Paenibacillaceae</taxon>
        <taxon>Paenibacillus</taxon>
    </lineage>
</organism>
<evidence type="ECO:0000313" key="2">
    <source>
        <dbReference type="Proteomes" id="UP000565468"/>
    </source>
</evidence>
<protein>
    <recommendedName>
        <fullName evidence="3">Peptidase M48 domain-containing protein</fullName>
    </recommendedName>
</protein>
<name>A0A848M4A1_PAELE</name>
<dbReference type="AlphaFoldDB" id="A0A848M4A1"/>
<accession>A0A848M4A1</accession>
<dbReference type="EMBL" id="JABBPN010000001">
    <property type="protein sequence ID" value="NMO94494.1"/>
    <property type="molecule type" value="Genomic_DNA"/>
</dbReference>